<evidence type="ECO:0000256" key="2">
    <source>
        <dbReference type="ARBA" id="ARBA00023239"/>
    </source>
</evidence>
<feature type="signal peptide" evidence="7">
    <location>
        <begin position="1"/>
        <end position="19"/>
    </location>
</feature>
<dbReference type="InterPro" id="IPR007730">
    <property type="entry name" value="SPOR-like_dom"/>
</dbReference>
<evidence type="ECO:0000256" key="6">
    <source>
        <dbReference type="SAM" id="MobiDB-lite"/>
    </source>
</evidence>
<keyword evidence="3 4" id="KW-0961">Cell wall biogenesis/degradation</keyword>
<comment type="similarity">
    <text evidence="4 5">Belongs to the RlpA family.</text>
</comment>
<dbReference type="PROSITE" id="PS51724">
    <property type="entry name" value="SPOR"/>
    <property type="match status" value="1"/>
</dbReference>
<dbReference type="SUPFAM" id="SSF50685">
    <property type="entry name" value="Barwin-like endoglucanases"/>
    <property type="match status" value="1"/>
</dbReference>
<keyword evidence="1 7" id="KW-0732">Signal</keyword>
<comment type="subcellular location">
    <subcellularLocation>
        <location evidence="4">Cell membrane</location>
        <topology evidence="4">Lipid-anchor</topology>
    </subcellularLocation>
</comment>
<protein>
    <recommendedName>
        <fullName evidence="4">Endolytic peptidoglycan transglycosylase RlpA</fullName>
        <ecNumber evidence="4">4.2.2.-</ecNumber>
    </recommendedName>
</protein>
<dbReference type="PANTHER" id="PTHR34183">
    <property type="entry name" value="ENDOLYTIC PEPTIDOGLYCAN TRANSGLYCOSYLASE RLPA"/>
    <property type="match status" value="1"/>
</dbReference>
<evidence type="ECO:0000259" key="8">
    <source>
        <dbReference type="PROSITE" id="PS51724"/>
    </source>
</evidence>
<evidence type="ECO:0000256" key="3">
    <source>
        <dbReference type="ARBA" id="ARBA00023316"/>
    </source>
</evidence>
<dbReference type="InterPro" id="IPR036908">
    <property type="entry name" value="RlpA-like_sf"/>
</dbReference>
<dbReference type="InterPro" id="IPR034718">
    <property type="entry name" value="RlpA"/>
</dbReference>
<evidence type="ECO:0000256" key="5">
    <source>
        <dbReference type="RuleBase" id="RU003495"/>
    </source>
</evidence>
<keyword evidence="4" id="KW-0472">Membrane</keyword>
<keyword evidence="4" id="KW-1003">Cell membrane</keyword>
<dbReference type="EMBL" id="QEKQ01000001">
    <property type="protein sequence ID" value="PVY78865.1"/>
    <property type="molecule type" value="Genomic_DNA"/>
</dbReference>
<dbReference type="PROSITE" id="PS51257">
    <property type="entry name" value="PROKAR_LIPOPROTEIN"/>
    <property type="match status" value="1"/>
</dbReference>
<dbReference type="PANTHER" id="PTHR34183:SF1">
    <property type="entry name" value="ENDOLYTIC PEPTIDOGLYCAN TRANSGLYCOSYLASE RLPA"/>
    <property type="match status" value="1"/>
</dbReference>
<feature type="domain" description="SPOR" evidence="8">
    <location>
        <begin position="200"/>
        <end position="276"/>
    </location>
</feature>
<dbReference type="CDD" id="cd22268">
    <property type="entry name" value="DPBB_RlpA-like"/>
    <property type="match status" value="1"/>
</dbReference>
<dbReference type="Pfam" id="PF03330">
    <property type="entry name" value="DPBB_1"/>
    <property type="match status" value="1"/>
</dbReference>
<evidence type="ECO:0000256" key="4">
    <source>
        <dbReference type="HAMAP-Rule" id="MF_02071"/>
    </source>
</evidence>
<organism evidence="9 10">
    <name type="scientific">Tamilnaduibacter salinus</name>
    <dbReference type="NCBI Taxonomy" id="1484056"/>
    <lineage>
        <taxon>Bacteria</taxon>
        <taxon>Pseudomonadati</taxon>
        <taxon>Pseudomonadota</taxon>
        <taxon>Gammaproteobacteria</taxon>
        <taxon>Pseudomonadales</taxon>
        <taxon>Marinobacteraceae</taxon>
        <taxon>Tamilnaduibacter</taxon>
    </lineage>
</organism>
<feature type="chain" id="PRO_5015793325" description="Endolytic peptidoglycan transglycosylase RlpA" evidence="7">
    <location>
        <begin position="20"/>
        <end position="278"/>
    </location>
</feature>
<dbReference type="Gene3D" id="3.30.70.1070">
    <property type="entry name" value="Sporulation related repeat"/>
    <property type="match status" value="1"/>
</dbReference>
<comment type="caution">
    <text evidence="9">The sequence shown here is derived from an EMBL/GenBank/DDBJ whole genome shotgun (WGS) entry which is preliminary data.</text>
</comment>
<dbReference type="GO" id="GO:0042834">
    <property type="term" value="F:peptidoglycan binding"/>
    <property type="evidence" value="ECO:0007669"/>
    <property type="project" value="InterPro"/>
</dbReference>
<evidence type="ECO:0000313" key="10">
    <source>
        <dbReference type="Proteomes" id="UP000245887"/>
    </source>
</evidence>
<evidence type="ECO:0000256" key="7">
    <source>
        <dbReference type="SAM" id="SignalP"/>
    </source>
</evidence>
<dbReference type="EC" id="4.2.2.-" evidence="4"/>
<feature type="region of interest" description="Disordered" evidence="6">
    <location>
        <begin position="19"/>
        <end position="57"/>
    </location>
</feature>
<dbReference type="AlphaFoldDB" id="A0A2U1D0F7"/>
<keyword evidence="2 4" id="KW-0456">Lyase</keyword>
<dbReference type="GO" id="GO:0071555">
    <property type="term" value="P:cell wall organization"/>
    <property type="evidence" value="ECO:0007669"/>
    <property type="project" value="UniProtKB-KW"/>
</dbReference>
<accession>A0A2U1D0F7</accession>
<keyword evidence="4" id="KW-0564">Palmitate</keyword>
<evidence type="ECO:0000313" key="9">
    <source>
        <dbReference type="EMBL" id="PVY78865.1"/>
    </source>
</evidence>
<dbReference type="GO" id="GO:0008932">
    <property type="term" value="F:lytic endotransglycosylase activity"/>
    <property type="evidence" value="ECO:0007669"/>
    <property type="project" value="UniProtKB-UniRule"/>
</dbReference>
<dbReference type="GO" id="GO:0009279">
    <property type="term" value="C:cell outer membrane"/>
    <property type="evidence" value="ECO:0007669"/>
    <property type="project" value="TreeGrafter"/>
</dbReference>
<dbReference type="Gene3D" id="2.40.40.10">
    <property type="entry name" value="RlpA-like domain"/>
    <property type="match status" value="1"/>
</dbReference>
<reference evidence="9 10" key="1">
    <citation type="submission" date="2018-04" db="EMBL/GenBank/DDBJ databases">
        <title>Genomic Encyclopedia of Type Strains, Phase IV (KMG-IV): sequencing the most valuable type-strain genomes for metagenomic binning, comparative biology and taxonomic classification.</title>
        <authorList>
            <person name="Goeker M."/>
        </authorList>
    </citation>
    <scope>NUCLEOTIDE SEQUENCE [LARGE SCALE GENOMIC DNA]</scope>
    <source>
        <strain evidence="9 10">DSM 28688</strain>
    </source>
</reference>
<dbReference type="SUPFAM" id="SSF110997">
    <property type="entry name" value="Sporulation related repeat"/>
    <property type="match status" value="1"/>
</dbReference>
<sequence length="278" mass="30447">MRVLVVWLLVGLVAGCASTPDSSSRYDLAQDRGPSGNPDVSELENAVPRYEPRTSAGNKSPYTVWGEQYTVMSDASARNYVQRGRASWYGEKFHGHRTSNGEIFDMYAMSAAHKRLPLPSFARVTNLENGRQVIVRVNDRGPFHEGRIIDLSWAAARKLGFSDHGTARVEVASVTVSPDGQRYVAGSDGVSEAPDEDGTPASAQALFVQVASFTQPGSAQRLSQRLRQAIGEAVRVRTAGPWHRVQVGPFSARSEAESHRWRIERQGFGRPIVVTAPN</sequence>
<dbReference type="FunFam" id="2.40.40.10:FF:000003">
    <property type="entry name" value="Endolytic peptidoglycan transglycosylase RlpA"/>
    <property type="match status" value="1"/>
</dbReference>
<keyword evidence="4 9" id="KW-0449">Lipoprotein</keyword>
<dbReference type="GO" id="GO:0000270">
    <property type="term" value="P:peptidoglycan metabolic process"/>
    <property type="evidence" value="ECO:0007669"/>
    <property type="project" value="UniProtKB-UniRule"/>
</dbReference>
<dbReference type="Pfam" id="PF05036">
    <property type="entry name" value="SPOR"/>
    <property type="match status" value="1"/>
</dbReference>
<dbReference type="Proteomes" id="UP000245887">
    <property type="component" value="Unassembled WGS sequence"/>
</dbReference>
<proteinExistence type="inferred from homology"/>
<dbReference type="NCBIfam" id="TIGR00413">
    <property type="entry name" value="rlpA"/>
    <property type="match status" value="1"/>
</dbReference>
<evidence type="ECO:0000256" key="1">
    <source>
        <dbReference type="ARBA" id="ARBA00022729"/>
    </source>
</evidence>
<gene>
    <name evidence="4" type="primary">rlpA</name>
    <name evidence="9" type="ORF">C8D92_10168</name>
</gene>
<dbReference type="InterPro" id="IPR012997">
    <property type="entry name" value="RplA"/>
</dbReference>
<dbReference type="InterPro" id="IPR009009">
    <property type="entry name" value="RlpA-like_DPBB"/>
</dbReference>
<dbReference type="GO" id="GO:0005886">
    <property type="term" value="C:plasma membrane"/>
    <property type="evidence" value="ECO:0007669"/>
    <property type="project" value="UniProtKB-SubCell"/>
</dbReference>
<dbReference type="HAMAP" id="MF_02071">
    <property type="entry name" value="RlpA"/>
    <property type="match status" value="1"/>
</dbReference>
<dbReference type="InterPro" id="IPR036680">
    <property type="entry name" value="SPOR-like_sf"/>
</dbReference>
<comment type="function">
    <text evidence="4">Lytic transglycosylase with a strong preference for naked glycan strands that lack stem peptides.</text>
</comment>
<name>A0A2U1D0F7_9GAMM</name>